<feature type="region of interest" description="Disordered" evidence="1">
    <location>
        <begin position="27"/>
        <end position="53"/>
    </location>
</feature>
<name>A0ABM3MCL2_GALME</name>
<evidence type="ECO:0000256" key="1">
    <source>
        <dbReference type="SAM" id="MobiDB-lite"/>
    </source>
</evidence>
<dbReference type="RefSeq" id="XP_052748885.1">
    <property type="nucleotide sequence ID" value="XM_052892925.1"/>
</dbReference>
<evidence type="ECO:0000313" key="2">
    <source>
        <dbReference type="Proteomes" id="UP001652740"/>
    </source>
</evidence>
<dbReference type="GeneID" id="128200222"/>
<proteinExistence type="predicted"/>
<keyword evidence="2" id="KW-1185">Reference proteome</keyword>
<dbReference type="Proteomes" id="UP001652740">
    <property type="component" value="Unplaced"/>
</dbReference>
<organism evidence="2 3">
    <name type="scientific">Galleria mellonella</name>
    <name type="common">Greater wax moth</name>
    <dbReference type="NCBI Taxonomy" id="7137"/>
    <lineage>
        <taxon>Eukaryota</taxon>
        <taxon>Metazoa</taxon>
        <taxon>Ecdysozoa</taxon>
        <taxon>Arthropoda</taxon>
        <taxon>Hexapoda</taxon>
        <taxon>Insecta</taxon>
        <taxon>Pterygota</taxon>
        <taxon>Neoptera</taxon>
        <taxon>Endopterygota</taxon>
        <taxon>Lepidoptera</taxon>
        <taxon>Glossata</taxon>
        <taxon>Ditrysia</taxon>
        <taxon>Pyraloidea</taxon>
        <taxon>Pyralidae</taxon>
        <taxon>Galleriinae</taxon>
        <taxon>Galleria</taxon>
    </lineage>
</organism>
<reference evidence="3" key="1">
    <citation type="submission" date="2025-08" db="UniProtKB">
        <authorList>
            <consortium name="RefSeq"/>
        </authorList>
    </citation>
    <scope>IDENTIFICATION</scope>
    <source>
        <tissue evidence="3">Whole larvae</tissue>
    </source>
</reference>
<evidence type="ECO:0000313" key="3">
    <source>
        <dbReference type="RefSeq" id="XP_052748885.1"/>
    </source>
</evidence>
<protein>
    <submittedName>
        <fullName evidence="3">Uncharacterized protein LOC128200222</fullName>
    </submittedName>
</protein>
<accession>A0ABM3MCL2</accession>
<gene>
    <name evidence="3" type="primary">LOC128200222</name>
</gene>
<sequence>MDANLRDQDLRIKQLIKENLQRKKCLPSRSRSRSPNIFGDSETQCPDDLPSVVATKKKKNEDKVKENLLKEETNCSKCLIYGEEDKRNEYFGLLVAQEFKYIRPCVRTRCYEEILKYLREAKGQHVDQLQHENTEN</sequence>